<evidence type="ECO:0000313" key="2">
    <source>
        <dbReference type="EMBL" id="BBN48184.1"/>
    </source>
</evidence>
<keyword evidence="1" id="KW-1133">Transmembrane helix</keyword>
<reference evidence="2 3" key="1">
    <citation type="submission" date="2019-09" db="EMBL/GenBank/DDBJ databases">
        <title>Complete genome sequence of Mycobacterium avium subsp. hominissuis strain JP-H-1.</title>
        <authorList>
            <person name="Kinoshita Y."/>
            <person name="Niwa H."/>
            <person name="Uchida-Fujii E."/>
            <person name="Nukada T."/>
        </authorList>
    </citation>
    <scope>NUCLEOTIDE SEQUENCE [LARGE SCALE GENOMIC DNA]</scope>
    <source>
        <strain evidence="2 3">JP-H-1</strain>
    </source>
</reference>
<organism evidence="2 3">
    <name type="scientific">Mycobacterium avium subsp. hominissuis</name>
    <dbReference type="NCBI Taxonomy" id="439334"/>
    <lineage>
        <taxon>Bacteria</taxon>
        <taxon>Bacillati</taxon>
        <taxon>Actinomycetota</taxon>
        <taxon>Actinomycetes</taxon>
        <taxon>Mycobacteriales</taxon>
        <taxon>Mycobacteriaceae</taxon>
        <taxon>Mycobacterium</taxon>
        <taxon>Mycobacterium avium complex (MAC)</taxon>
    </lineage>
</organism>
<proteinExistence type="predicted"/>
<keyword evidence="1" id="KW-0812">Transmembrane</keyword>
<name>A0AAI8SMS1_MYCAV</name>
<gene>
    <name evidence="2" type="ORF">JPH1_26590</name>
</gene>
<keyword evidence="1" id="KW-0472">Membrane</keyword>
<sequence>MAVQDALYCTDHLGDDLRGGTNLSDDPHRFADEDRCGVEIPCGNGILVGRNRFGQPRRQLVLVAVPPVRLSGWFVTAWVF</sequence>
<feature type="transmembrane region" description="Helical" evidence="1">
    <location>
        <begin position="60"/>
        <end position="79"/>
    </location>
</feature>
<evidence type="ECO:0000256" key="1">
    <source>
        <dbReference type="SAM" id="Phobius"/>
    </source>
</evidence>
<dbReference type="AlphaFoldDB" id="A0AAI8SMS1"/>
<protein>
    <submittedName>
        <fullName evidence="2">Uncharacterized protein</fullName>
    </submittedName>
</protein>
<dbReference type="Proteomes" id="UP000327362">
    <property type="component" value="Chromosome"/>
</dbReference>
<accession>A0AAI8SMS1</accession>
<dbReference type="EMBL" id="AP020326">
    <property type="protein sequence ID" value="BBN48184.1"/>
    <property type="molecule type" value="Genomic_DNA"/>
</dbReference>
<dbReference type="RefSeq" id="WP_162291306.1">
    <property type="nucleotide sequence ID" value="NZ_AP020326.1"/>
</dbReference>
<evidence type="ECO:0000313" key="3">
    <source>
        <dbReference type="Proteomes" id="UP000327362"/>
    </source>
</evidence>